<evidence type="ECO:0000313" key="2">
    <source>
        <dbReference type="Proteomes" id="UP001606099"/>
    </source>
</evidence>
<reference evidence="1 2" key="1">
    <citation type="submission" date="2024-08" db="EMBL/GenBank/DDBJ databases">
        <authorList>
            <person name="Lu H."/>
        </authorList>
    </citation>
    <scope>NUCLEOTIDE SEQUENCE [LARGE SCALE GENOMIC DNA]</scope>
    <source>
        <strain evidence="1 2">BYS180W</strain>
    </source>
</reference>
<comment type="caution">
    <text evidence="1">The sequence shown here is derived from an EMBL/GenBank/DDBJ whole genome shotgun (WGS) entry which is preliminary data.</text>
</comment>
<protein>
    <submittedName>
        <fullName evidence="1">Uncharacterized protein</fullName>
    </submittedName>
</protein>
<organism evidence="1 2">
    <name type="scientific">Roseateles rivi</name>
    <dbReference type="NCBI Taxonomy" id="3299028"/>
    <lineage>
        <taxon>Bacteria</taxon>
        <taxon>Pseudomonadati</taxon>
        <taxon>Pseudomonadota</taxon>
        <taxon>Betaproteobacteria</taxon>
        <taxon>Burkholderiales</taxon>
        <taxon>Sphaerotilaceae</taxon>
        <taxon>Roseateles</taxon>
    </lineage>
</organism>
<dbReference type="RefSeq" id="WP_394459036.1">
    <property type="nucleotide sequence ID" value="NZ_JBIGHZ010000002.1"/>
</dbReference>
<sequence>MDSNPMRPHPQRVQQVLRLFFGVPDARICGATGAPLLGRAGHPQFPPKNPYSRRPDNHLDSERHIFSPYVRLGFGVFISMNFRHQREGLLLGQWPCQQQSPFTTALTNWQIKHFGLDFHMSK</sequence>
<keyword evidence="2" id="KW-1185">Reference proteome</keyword>
<name>A0ABW7FTC6_9BURK</name>
<evidence type="ECO:0000313" key="1">
    <source>
        <dbReference type="EMBL" id="MFG6447577.1"/>
    </source>
</evidence>
<dbReference type="EMBL" id="JBIGHZ010000002">
    <property type="protein sequence ID" value="MFG6447577.1"/>
    <property type="molecule type" value="Genomic_DNA"/>
</dbReference>
<gene>
    <name evidence="1" type="ORF">ACG0Z6_04895</name>
</gene>
<proteinExistence type="predicted"/>
<dbReference type="Proteomes" id="UP001606099">
    <property type="component" value="Unassembled WGS sequence"/>
</dbReference>
<accession>A0ABW7FTC6</accession>